<accession>A0ABV3HF46</accession>
<dbReference type="PANTHER" id="PTHR43698">
    <property type="entry name" value="RIBD C-TERMINAL DOMAIN CONTAINING PROTEIN"/>
    <property type="match status" value="1"/>
</dbReference>
<organism evidence="2 3">
    <name type="scientific">Nonomuraea bangladeshensis</name>
    <dbReference type="NCBI Taxonomy" id="404385"/>
    <lineage>
        <taxon>Bacteria</taxon>
        <taxon>Bacillati</taxon>
        <taxon>Actinomycetota</taxon>
        <taxon>Actinomycetes</taxon>
        <taxon>Streptosporangiales</taxon>
        <taxon>Streptosporangiaceae</taxon>
        <taxon>Nonomuraea</taxon>
    </lineage>
</organism>
<dbReference type="EMBL" id="JBFARM010000012">
    <property type="protein sequence ID" value="MEV4290755.1"/>
    <property type="molecule type" value="Genomic_DNA"/>
</dbReference>
<keyword evidence="3" id="KW-1185">Reference proteome</keyword>
<dbReference type="Proteomes" id="UP001552427">
    <property type="component" value="Unassembled WGS sequence"/>
</dbReference>
<name>A0ABV3HF46_9ACTN</name>
<sequence>MELLKQPPTTKGPAEWFTGDVWFDVIHRGEDPSRSRANMVRFAPGARTAWHSHGLGQTLLIVEGVALIQSRGGRLIKAHPGDIIWTPPGEEHWHGAAPGHFMTHLALWEGDDTAWLEHVTDADYTATPAATRQAL</sequence>
<reference evidence="2 3" key="1">
    <citation type="submission" date="2024-06" db="EMBL/GenBank/DDBJ databases">
        <title>The Natural Products Discovery Center: Release of the First 8490 Sequenced Strains for Exploring Actinobacteria Biosynthetic Diversity.</title>
        <authorList>
            <person name="Kalkreuter E."/>
            <person name="Kautsar S.A."/>
            <person name="Yang D."/>
            <person name="Bader C.D."/>
            <person name="Teijaro C.N."/>
            <person name="Fluegel L."/>
            <person name="Davis C.M."/>
            <person name="Simpson J.R."/>
            <person name="Lauterbach L."/>
            <person name="Steele A.D."/>
            <person name="Gui C."/>
            <person name="Meng S."/>
            <person name="Li G."/>
            <person name="Viehrig K."/>
            <person name="Ye F."/>
            <person name="Su P."/>
            <person name="Kiefer A.F."/>
            <person name="Nichols A."/>
            <person name="Cepeda A.J."/>
            <person name="Yan W."/>
            <person name="Fan B."/>
            <person name="Jiang Y."/>
            <person name="Adhikari A."/>
            <person name="Zheng C.-J."/>
            <person name="Schuster L."/>
            <person name="Cowan T.M."/>
            <person name="Smanski M.J."/>
            <person name="Chevrette M.G."/>
            <person name="De Carvalho L.P.S."/>
            <person name="Shen B."/>
        </authorList>
    </citation>
    <scope>NUCLEOTIDE SEQUENCE [LARGE SCALE GENOMIC DNA]</scope>
    <source>
        <strain evidence="2 3">NPDC049574</strain>
    </source>
</reference>
<dbReference type="CDD" id="cd02233">
    <property type="entry name" value="cupin_HNL-like"/>
    <property type="match status" value="1"/>
</dbReference>
<dbReference type="InterPro" id="IPR047263">
    <property type="entry name" value="HNL-like_cupin"/>
</dbReference>
<dbReference type="Pfam" id="PF07883">
    <property type="entry name" value="Cupin_2"/>
    <property type="match status" value="1"/>
</dbReference>
<feature type="domain" description="Cupin type-2" evidence="1">
    <location>
        <begin position="39"/>
        <end position="96"/>
    </location>
</feature>
<dbReference type="Gene3D" id="2.60.120.10">
    <property type="entry name" value="Jelly Rolls"/>
    <property type="match status" value="1"/>
</dbReference>
<comment type="caution">
    <text evidence="2">The sequence shown here is derived from an EMBL/GenBank/DDBJ whole genome shotgun (WGS) entry which is preliminary data.</text>
</comment>
<evidence type="ECO:0000313" key="3">
    <source>
        <dbReference type="Proteomes" id="UP001552427"/>
    </source>
</evidence>
<evidence type="ECO:0000259" key="1">
    <source>
        <dbReference type="Pfam" id="PF07883"/>
    </source>
</evidence>
<proteinExistence type="predicted"/>
<dbReference type="PANTHER" id="PTHR43698:SF1">
    <property type="entry name" value="BLL4564 PROTEIN"/>
    <property type="match status" value="1"/>
</dbReference>
<dbReference type="InterPro" id="IPR014710">
    <property type="entry name" value="RmlC-like_jellyroll"/>
</dbReference>
<dbReference type="InterPro" id="IPR011051">
    <property type="entry name" value="RmlC_Cupin_sf"/>
</dbReference>
<evidence type="ECO:0000313" key="2">
    <source>
        <dbReference type="EMBL" id="MEV4290755.1"/>
    </source>
</evidence>
<dbReference type="SUPFAM" id="SSF51182">
    <property type="entry name" value="RmlC-like cupins"/>
    <property type="match status" value="1"/>
</dbReference>
<dbReference type="RefSeq" id="WP_364458092.1">
    <property type="nucleotide sequence ID" value="NZ_JBFARM010000012.1"/>
</dbReference>
<dbReference type="InterPro" id="IPR013096">
    <property type="entry name" value="Cupin_2"/>
</dbReference>
<gene>
    <name evidence="2" type="ORF">AB0K40_35040</name>
</gene>
<protein>
    <submittedName>
        <fullName evidence="2">Cupin domain-containing protein</fullName>
    </submittedName>
</protein>